<gene>
    <name evidence="3" type="ORF">UFOVP1354_4</name>
    <name evidence="4" type="ORF">UFOVP1547_51</name>
    <name evidence="2" type="ORF">UFOVP930_62</name>
</gene>
<keyword evidence="1" id="KW-0472">Membrane</keyword>
<evidence type="ECO:0000313" key="4">
    <source>
        <dbReference type="EMBL" id="CAB5238564.1"/>
    </source>
</evidence>
<evidence type="ECO:0000313" key="3">
    <source>
        <dbReference type="EMBL" id="CAB4199701.1"/>
    </source>
</evidence>
<feature type="transmembrane region" description="Helical" evidence="1">
    <location>
        <begin position="6"/>
        <end position="26"/>
    </location>
</feature>
<keyword evidence="1" id="KW-1133">Transmembrane helix</keyword>
<evidence type="ECO:0000256" key="1">
    <source>
        <dbReference type="SAM" id="Phobius"/>
    </source>
</evidence>
<dbReference type="EMBL" id="LR797289">
    <property type="protein sequence ID" value="CAB4199701.1"/>
    <property type="molecule type" value="Genomic_DNA"/>
</dbReference>
<protein>
    <submittedName>
        <fullName evidence="3">Uncharacterized protein</fullName>
    </submittedName>
</protein>
<dbReference type="EMBL" id="LR798461">
    <property type="protein sequence ID" value="CAB5238564.1"/>
    <property type="molecule type" value="Genomic_DNA"/>
</dbReference>
<proteinExistence type="predicted"/>
<keyword evidence="1" id="KW-0812">Transmembrane</keyword>
<accession>A0A6J5S0D1</accession>
<name>A0A6J5S0D1_9CAUD</name>
<evidence type="ECO:0000313" key="2">
    <source>
        <dbReference type="EMBL" id="CAB4172208.1"/>
    </source>
</evidence>
<dbReference type="EMBL" id="LR796873">
    <property type="protein sequence ID" value="CAB4172208.1"/>
    <property type="molecule type" value="Genomic_DNA"/>
</dbReference>
<organism evidence="3">
    <name type="scientific">uncultured Caudovirales phage</name>
    <dbReference type="NCBI Taxonomy" id="2100421"/>
    <lineage>
        <taxon>Viruses</taxon>
        <taxon>Duplodnaviria</taxon>
        <taxon>Heunggongvirae</taxon>
        <taxon>Uroviricota</taxon>
        <taxon>Caudoviricetes</taxon>
        <taxon>Peduoviridae</taxon>
        <taxon>Maltschvirus</taxon>
        <taxon>Maltschvirus maltsch</taxon>
    </lineage>
</organism>
<reference evidence="3" key="1">
    <citation type="submission" date="2020-05" db="EMBL/GenBank/DDBJ databases">
        <authorList>
            <person name="Chiriac C."/>
            <person name="Salcher M."/>
            <person name="Ghai R."/>
            <person name="Kavagutti S V."/>
        </authorList>
    </citation>
    <scope>NUCLEOTIDE SEQUENCE</scope>
</reference>
<sequence>MTLENALLIAVSSVTGALCFLAKILWHRSEQCEADRKELRSAIESVRTQAGENHGMLLAYRMCPGKPCPFKENIKP</sequence>